<dbReference type="Gene3D" id="2.60.120.10">
    <property type="entry name" value="Jelly Rolls"/>
    <property type="match status" value="1"/>
</dbReference>
<dbReference type="RefSeq" id="WP_171595978.1">
    <property type="nucleotide sequence ID" value="NZ_RZNH01000021.1"/>
</dbReference>
<proteinExistence type="predicted"/>
<organism evidence="1 2">
    <name type="scientific">Marinifilum caeruleilacunae</name>
    <dbReference type="NCBI Taxonomy" id="2499076"/>
    <lineage>
        <taxon>Bacteria</taxon>
        <taxon>Pseudomonadati</taxon>
        <taxon>Bacteroidota</taxon>
        <taxon>Bacteroidia</taxon>
        <taxon>Marinilabiliales</taxon>
        <taxon>Marinifilaceae</taxon>
    </lineage>
</organism>
<comment type="caution">
    <text evidence="1">The sequence shown here is derived from an EMBL/GenBank/DDBJ whole genome shotgun (WGS) entry which is preliminary data.</text>
</comment>
<dbReference type="Proteomes" id="UP000732105">
    <property type="component" value="Unassembled WGS sequence"/>
</dbReference>
<accession>A0ABX1WXE5</accession>
<sequence>MLSEFIVENDLGKVEVKKNFKEVIELKYLPKGTLLHEKGKPLVKNFFILKGIARCFMYKDGKEITTYFATDNSPIVAIDVIENDNKVSMLTIELLDDSIVAEIQFHKIRDIIFSDLNYSIKYCYYLDNEYRKLAMNQITNRFTTAKERYMKFCKENPEILRKVKLSHIASYLDISLETLSRIRTEQKPRRLKQFQEMLIKK</sequence>
<gene>
    <name evidence="1" type="ORF">ELS83_12860</name>
</gene>
<dbReference type="EMBL" id="RZNH01000021">
    <property type="protein sequence ID" value="NOU60707.1"/>
    <property type="molecule type" value="Genomic_DNA"/>
</dbReference>
<evidence type="ECO:0000313" key="1">
    <source>
        <dbReference type="EMBL" id="NOU60707.1"/>
    </source>
</evidence>
<name>A0ABX1WXE5_9BACT</name>
<dbReference type="SUPFAM" id="SSF51206">
    <property type="entry name" value="cAMP-binding domain-like"/>
    <property type="match status" value="1"/>
</dbReference>
<dbReference type="InterPro" id="IPR018490">
    <property type="entry name" value="cNMP-bd_dom_sf"/>
</dbReference>
<reference evidence="1 2" key="1">
    <citation type="submission" date="2018-12" db="EMBL/GenBank/DDBJ databases">
        <title>Marinifilum JC070 sp. nov., a marine bacterium isolated from Yongle Blue Hole in the South China Sea.</title>
        <authorList>
            <person name="Fu T."/>
        </authorList>
    </citation>
    <scope>NUCLEOTIDE SEQUENCE [LARGE SCALE GENOMIC DNA]</scope>
    <source>
        <strain evidence="1 2">JC070</strain>
    </source>
</reference>
<keyword evidence="2" id="KW-1185">Reference proteome</keyword>
<evidence type="ECO:0000313" key="2">
    <source>
        <dbReference type="Proteomes" id="UP000732105"/>
    </source>
</evidence>
<dbReference type="InterPro" id="IPR014710">
    <property type="entry name" value="RmlC-like_jellyroll"/>
</dbReference>
<protein>
    <submittedName>
        <fullName evidence="1">Crp/Fnr family transcriptional regulator</fullName>
    </submittedName>
</protein>